<accession>A0ABV9HVB0</accession>
<dbReference type="EMBL" id="JBHSFV010000004">
    <property type="protein sequence ID" value="MFC4634094.1"/>
    <property type="molecule type" value="Genomic_DNA"/>
</dbReference>
<organism evidence="1 2">
    <name type="scientific">Dokdonia ponticola</name>
    <dbReference type="NCBI Taxonomy" id="2041041"/>
    <lineage>
        <taxon>Bacteria</taxon>
        <taxon>Pseudomonadati</taxon>
        <taxon>Bacteroidota</taxon>
        <taxon>Flavobacteriia</taxon>
        <taxon>Flavobacteriales</taxon>
        <taxon>Flavobacteriaceae</taxon>
        <taxon>Dokdonia</taxon>
    </lineage>
</organism>
<evidence type="ECO:0000313" key="1">
    <source>
        <dbReference type="EMBL" id="MFC4634094.1"/>
    </source>
</evidence>
<gene>
    <name evidence="1" type="ORF">ACFO3O_09260</name>
</gene>
<keyword evidence="2" id="KW-1185">Reference proteome</keyword>
<proteinExistence type="predicted"/>
<protein>
    <submittedName>
        <fullName evidence="1">Uncharacterized protein</fullName>
    </submittedName>
</protein>
<comment type="caution">
    <text evidence="1">The sequence shown here is derived from an EMBL/GenBank/DDBJ whole genome shotgun (WGS) entry which is preliminary data.</text>
</comment>
<reference evidence="2" key="1">
    <citation type="journal article" date="2019" name="Int. J. Syst. Evol. Microbiol.">
        <title>The Global Catalogue of Microorganisms (GCM) 10K type strain sequencing project: providing services to taxonomists for standard genome sequencing and annotation.</title>
        <authorList>
            <consortium name="The Broad Institute Genomics Platform"/>
            <consortium name="The Broad Institute Genome Sequencing Center for Infectious Disease"/>
            <person name="Wu L."/>
            <person name="Ma J."/>
        </authorList>
    </citation>
    <scope>NUCLEOTIDE SEQUENCE [LARGE SCALE GENOMIC DNA]</scope>
    <source>
        <strain evidence="2">YJ-61-S</strain>
    </source>
</reference>
<evidence type="ECO:0000313" key="2">
    <source>
        <dbReference type="Proteomes" id="UP001596043"/>
    </source>
</evidence>
<dbReference type="RefSeq" id="WP_379978318.1">
    <property type="nucleotide sequence ID" value="NZ_JBHSFV010000004.1"/>
</dbReference>
<dbReference type="Proteomes" id="UP001596043">
    <property type="component" value="Unassembled WGS sequence"/>
</dbReference>
<name>A0ABV9HVB0_9FLAO</name>
<sequence>MKKKRKKKQILYIFDRQKLKQAIKRKNKNRPDFNNRIKKGNLLTLCTLFENYQNLLNEKTTGHTYEYPYFCNDISKIDIGSDTMPMLYVHARKIAQETGQDVKTIKNHIRQLRHKSNNLITIVDYRTGSSFGVKIPYHYFMKVLVLKRDRSFPRDHL</sequence>